<name>A0A2N8ZM52_9VIBR</name>
<protein>
    <recommendedName>
        <fullName evidence="3">2,3-dihydro-2,3-dihydroxybenzoate dehydrogenase</fullName>
        <ecNumber evidence="3">1.3.1.28</ecNumber>
    </recommendedName>
</protein>
<dbReference type="KEGG" id="vta:B1377"/>
<organism evidence="4 5">
    <name type="scientific">Vibrio tapetis subsp. tapetis</name>
    <dbReference type="NCBI Taxonomy" id="1671868"/>
    <lineage>
        <taxon>Bacteria</taxon>
        <taxon>Pseudomonadati</taxon>
        <taxon>Pseudomonadota</taxon>
        <taxon>Gammaproteobacteria</taxon>
        <taxon>Vibrionales</taxon>
        <taxon>Vibrionaceae</taxon>
        <taxon>Vibrio</taxon>
    </lineage>
</organism>
<dbReference type="PANTHER" id="PTHR43669">
    <property type="entry name" value="5-KETO-D-GLUCONATE 5-REDUCTASE"/>
    <property type="match status" value="1"/>
</dbReference>
<accession>A0A2N8ZM52</accession>
<keyword evidence="5" id="KW-1185">Reference proteome</keyword>
<dbReference type="SUPFAM" id="SSF51735">
    <property type="entry name" value="NAD(P)-binding Rossmann-fold domains"/>
    <property type="match status" value="1"/>
</dbReference>
<evidence type="ECO:0000313" key="5">
    <source>
        <dbReference type="Proteomes" id="UP000235828"/>
    </source>
</evidence>
<dbReference type="Gene3D" id="3.40.50.720">
    <property type="entry name" value="NAD(P)-binding Rossmann-like Domain"/>
    <property type="match status" value="1"/>
</dbReference>
<dbReference type="OrthoDB" id="9810734at2"/>
<dbReference type="GO" id="GO:0019290">
    <property type="term" value="P:siderophore biosynthetic process"/>
    <property type="evidence" value="ECO:0007669"/>
    <property type="project" value="InterPro"/>
</dbReference>
<dbReference type="InterPro" id="IPR002347">
    <property type="entry name" value="SDR_fam"/>
</dbReference>
<dbReference type="InterPro" id="IPR036291">
    <property type="entry name" value="NAD(P)-bd_dom_sf"/>
</dbReference>
<dbReference type="InterPro" id="IPR003560">
    <property type="entry name" value="DHB_DH"/>
</dbReference>
<sequence length="261" mass="28132">MMDAEKPRTLTLITGAASGIGKACAKAVLTQDEEVILLDKDNEQLLAFYESLTAKQQDKAHLYSVDLNDLTSVSNFCQSISEKGLTPNNIISAAGILHLSPILELSAEQLTDTLNTNFIGTFVLLQHLAKTWVTNHYPGSLVVVGSNAADTPRVNMSAYCASKASLHIAIKCMGLELAQYGIRCNIVSPGSTRTSMQEQLWQNADGEQLTIQGNLEQHKLGIPLGKIAEPDDIVNAVLFLLSEKAGHITMQDLRVDGGATL</sequence>
<dbReference type="PRINTS" id="PR01397">
    <property type="entry name" value="DHBDHDRGNASE"/>
</dbReference>
<dbReference type="AlphaFoldDB" id="A0A2N8ZM52"/>
<keyword evidence="2 4" id="KW-0560">Oxidoreductase</keyword>
<dbReference type="Pfam" id="PF13561">
    <property type="entry name" value="adh_short_C2"/>
    <property type="match status" value="1"/>
</dbReference>
<evidence type="ECO:0000256" key="1">
    <source>
        <dbReference type="ARBA" id="ARBA00006484"/>
    </source>
</evidence>
<dbReference type="Proteomes" id="UP000235828">
    <property type="component" value="Chromosome B"/>
</dbReference>
<comment type="similarity">
    <text evidence="1">Belongs to the short-chain dehydrogenases/reductases (SDR) family.</text>
</comment>
<evidence type="ECO:0000256" key="2">
    <source>
        <dbReference type="ARBA" id="ARBA00023002"/>
    </source>
</evidence>
<evidence type="ECO:0000313" key="4">
    <source>
        <dbReference type="EMBL" id="SON52988.1"/>
    </source>
</evidence>
<reference evidence="4 5" key="1">
    <citation type="submission" date="2017-10" db="EMBL/GenBank/DDBJ databases">
        <authorList>
            <person name="Banno H."/>
            <person name="Chua N.-H."/>
        </authorList>
    </citation>
    <scope>NUCLEOTIDE SEQUENCE [LARGE SCALE GENOMIC DNA]</scope>
    <source>
        <strain evidence="4">Vibrio tapetis CECT4600</strain>
    </source>
</reference>
<proteinExistence type="inferred from homology"/>
<dbReference type="GO" id="GO:0008667">
    <property type="term" value="F:2,3-dihydro-2,3-dihydroxybenzoate dehydrogenase activity"/>
    <property type="evidence" value="ECO:0007669"/>
    <property type="project" value="UniProtKB-UniRule"/>
</dbReference>
<evidence type="ECO:0000256" key="3">
    <source>
        <dbReference type="NCBIfam" id="TIGR04316"/>
    </source>
</evidence>
<dbReference type="PANTHER" id="PTHR43669:SF3">
    <property type="entry name" value="ALCOHOL DEHYDROGENASE, PUTATIVE (AFU_ORTHOLOGUE AFUA_3G03445)-RELATED"/>
    <property type="match status" value="1"/>
</dbReference>
<dbReference type="EC" id="1.3.1.28" evidence="3"/>
<dbReference type="NCBIfam" id="TIGR04316">
    <property type="entry name" value="dhbA_paeA"/>
    <property type="match status" value="1"/>
</dbReference>
<dbReference type="RefSeq" id="WP_102525099.1">
    <property type="nucleotide sequence ID" value="NZ_LT960612.1"/>
</dbReference>
<gene>
    <name evidence="4" type="primary">entA</name>
    <name evidence="4" type="ORF">VTAP4600_B1377</name>
</gene>
<dbReference type="EMBL" id="LT960612">
    <property type="protein sequence ID" value="SON52988.1"/>
    <property type="molecule type" value="Genomic_DNA"/>
</dbReference>